<comment type="caution">
    <text evidence="1">The sequence shown here is derived from an EMBL/GenBank/DDBJ whole genome shotgun (WGS) entry which is preliminary data.</text>
</comment>
<protein>
    <submittedName>
        <fullName evidence="1">Uncharacterized protein</fullName>
    </submittedName>
</protein>
<accession>A0AAV3ZNL8</accession>
<proteinExistence type="predicted"/>
<dbReference type="AlphaFoldDB" id="A0AAV3ZNL8"/>
<dbReference type="Proteomes" id="UP000735302">
    <property type="component" value="Unassembled WGS sequence"/>
</dbReference>
<dbReference type="EMBL" id="BLXT01002742">
    <property type="protein sequence ID" value="GFN97294.1"/>
    <property type="molecule type" value="Genomic_DNA"/>
</dbReference>
<reference evidence="1 2" key="1">
    <citation type="journal article" date="2021" name="Elife">
        <title>Chloroplast acquisition without the gene transfer in kleptoplastic sea slugs, Plakobranchus ocellatus.</title>
        <authorList>
            <person name="Maeda T."/>
            <person name="Takahashi S."/>
            <person name="Yoshida T."/>
            <person name="Shimamura S."/>
            <person name="Takaki Y."/>
            <person name="Nagai Y."/>
            <person name="Toyoda A."/>
            <person name="Suzuki Y."/>
            <person name="Arimoto A."/>
            <person name="Ishii H."/>
            <person name="Satoh N."/>
            <person name="Nishiyama T."/>
            <person name="Hasebe M."/>
            <person name="Maruyama T."/>
            <person name="Minagawa J."/>
            <person name="Obokata J."/>
            <person name="Shigenobu S."/>
        </authorList>
    </citation>
    <scope>NUCLEOTIDE SEQUENCE [LARGE SCALE GENOMIC DNA]</scope>
</reference>
<sequence length="129" mass="14133">MISGSQALCQARAPIAGLEPTAEVSLQVSGWILYPLRHRRRQTKRMSISADQANTEIWVTSCRLCTTSNLPPSLCGVSGLFPRFGLLEAHNYSIPGLFTELPALGKPWPRSGRQSITELTQDILRALTG</sequence>
<keyword evidence="2" id="KW-1185">Reference proteome</keyword>
<evidence type="ECO:0000313" key="1">
    <source>
        <dbReference type="EMBL" id="GFN97294.1"/>
    </source>
</evidence>
<name>A0AAV3ZNL8_9GAST</name>
<gene>
    <name evidence="1" type="ORF">PoB_002380000</name>
</gene>
<organism evidence="1 2">
    <name type="scientific">Plakobranchus ocellatus</name>
    <dbReference type="NCBI Taxonomy" id="259542"/>
    <lineage>
        <taxon>Eukaryota</taxon>
        <taxon>Metazoa</taxon>
        <taxon>Spiralia</taxon>
        <taxon>Lophotrochozoa</taxon>
        <taxon>Mollusca</taxon>
        <taxon>Gastropoda</taxon>
        <taxon>Heterobranchia</taxon>
        <taxon>Euthyneura</taxon>
        <taxon>Panpulmonata</taxon>
        <taxon>Sacoglossa</taxon>
        <taxon>Placobranchoidea</taxon>
        <taxon>Plakobranchidae</taxon>
        <taxon>Plakobranchus</taxon>
    </lineage>
</organism>
<evidence type="ECO:0000313" key="2">
    <source>
        <dbReference type="Proteomes" id="UP000735302"/>
    </source>
</evidence>